<comment type="cofactor">
    <cofactor evidence="8">
        <name>Mg(2+)</name>
        <dbReference type="ChEBI" id="CHEBI:18420"/>
    </cofactor>
</comment>
<dbReference type="InterPro" id="IPR025877">
    <property type="entry name" value="MobA-like_NTP_Trfase"/>
</dbReference>
<comment type="subcellular location">
    <subcellularLocation>
        <location evidence="8">Cytoplasm</location>
    </subcellularLocation>
</comment>
<dbReference type="AlphaFoldDB" id="G5JCK5"/>
<dbReference type="GO" id="GO:0046872">
    <property type="term" value="F:metal ion binding"/>
    <property type="evidence" value="ECO:0007669"/>
    <property type="project" value="UniProtKB-KW"/>
</dbReference>
<dbReference type="GO" id="GO:0006777">
    <property type="term" value="P:Mo-molybdopterin cofactor biosynthetic process"/>
    <property type="evidence" value="ECO:0007669"/>
    <property type="project" value="UniProtKB-KW"/>
</dbReference>
<feature type="binding site" evidence="8">
    <location>
        <begin position="14"/>
        <end position="16"/>
    </location>
    <ligand>
        <name>GTP</name>
        <dbReference type="ChEBI" id="CHEBI:37565"/>
    </ligand>
</feature>
<keyword evidence="4 8" id="KW-0547">Nucleotide-binding</keyword>
<protein>
    <recommendedName>
        <fullName evidence="8">Probable molybdenum cofactor guanylyltransferase</fullName>
        <shortName evidence="8">MoCo guanylyltransferase</shortName>
        <ecNumber evidence="8">2.7.7.77</ecNumber>
    </recommendedName>
    <alternativeName>
        <fullName evidence="8">GTP:molybdopterin guanylyltransferase</fullName>
    </alternativeName>
    <alternativeName>
        <fullName evidence="8">Mo-MPT guanylyltransferase</fullName>
    </alternativeName>
    <alternativeName>
        <fullName evidence="8">Molybdopterin guanylyltransferase</fullName>
    </alternativeName>
    <alternativeName>
        <fullName evidence="8">Molybdopterin-guanine dinucleotide synthase</fullName>
        <shortName evidence="8">MGD synthase</shortName>
    </alternativeName>
</protein>
<keyword evidence="3 8" id="KW-0479">Metal-binding</keyword>
<dbReference type="GO" id="GO:0005525">
    <property type="term" value="F:GTP binding"/>
    <property type="evidence" value="ECO:0007669"/>
    <property type="project" value="UniProtKB-UniRule"/>
</dbReference>
<evidence type="ECO:0000313" key="11">
    <source>
        <dbReference type="Proteomes" id="UP000003477"/>
    </source>
</evidence>
<dbReference type="PANTHER" id="PTHR19136:SF81">
    <property type="entry name" value="MOLYBDENUM COFACTOR GUANYLYLTRANSFERASE"/>
    <property type="match status" value="1"/>
</dbReference>
<proteinExistence type="inferred from homology"/>
<dbReference type="GO" id="GO:0005737">
    <property type="term" value="C:cytoplasm"/>
    <property type="evidence" value="ECO:0007669"/>
    <property type="project" value="UniProtKB-SubCell"/>
</dbReference>
<dbReference type="EC" id="2.7.7.77" evidence="8"/>
<evidence type="ECO:0000256" key="5">
    <source>
        <dbReference type="ARBA" id="ARBA00022842"/>
    </source>
</evidence>
<comment type="domain">
    <text evidence="8">The N-terminal domain determines nucleotide recognition and specific binding, while the C-terminal domain determines the specific binding to the target protein.</text>
</comment>
<dbReference type="RefSeq" id="WP_007307938.1">
    <property type="nucleotide sequence ID" value="NZ_AESD01000785.1"/>
</dbReference>
<organism evidence="10 11">
    <name type="scientific">Crocosphaera watsonii WH 0003</name>
    <dbReference type="NCBI Taxonomy" id="423471"/>
    <lineage>
        <taxon>Bacteria</taxon>
        <taxon>Bacillati</taxon>
        <taxon>Cyanobacteriota</taxon>
        <taxon>Cyanophyceae</taxon>
        <taxon>Oscillatoriophycideae</taxon>
        <taxon>Chroococcales</taxon>
        <taxon>Aphanothecaceae</taxon>
        <taxon>Crocosphaera</taxon>
    </lineage>
</organism>
<gene>
    <name evidence="8" type="primary">mobA</name>
    <name evidence="10" type="ORF">CWATWH0003_5160</name>
</gene>
<evidence type="ECO:0000256" key="1">
    <source>
        <dbReference type="ARBA" id="ARBA00022490"/>
    </source>
</evidence>
<dbReference type="Pfam" id="PF12804">
    <property type="entry name" value="NTP_transf_3"/>
    <property type="match status" value="1"/>
</dbReference>
<evidence type="ECO:0000256" key="4">
    <source>
        <dbReference type="ARBA" id="ARBA00022741"/>
    </source>
</evidence>
<dbReference type="PANTHER" id="PTHR19136">
    <property type="entry name" value="MOLYBDENUM COFACTOR GUANYLYLTRANSFERASE"/>
    <property type="match status" value="1"/>
</dbReference>
<reference evidence="10 11" key="1">
    <citation type="journal article" date="2011" name="Front. Microbiol.">
        <title>Two Strains of Crocosphaera watsonii with Highly Conserved Genomes are Distinguished by Strain-Specific Features.</title>
        <authorList>
            <person name="Bench S.R."/>
            <person name="Ilikchyan I.N."/>
            <person name="Tripp H.J."/>
            <person name="Zehr J.P."/>
        </authorList>
    </citation>
    <scope>NUCLEOTIDE SEQUENCE [LARGE SCALE GENOMIC DNA]</scope>
    <source>
        <strain evidence="10 11">WH 0003</strain>
    </source>
</reference>
<dbReference type="NCBIfam" id="NF002741">
    <property type="entry name" value="PRK02726.1"/>
    <property type="match status" value="1"/>
</dbReference>
<comment type="similarity">
    <text evidence="8">Belongs to the MobA family.</text>
</comment>
<feature type="binding site" evidence="8">
    <location>
        <position position="106"/>
    </location>
    <ligand>
        <name>GTP</name>
        <dbReference type="ChEBI" id="CHEBI:37565"/>
    </ligand>
</feature>
<dbReference type="HAMAP" id="MF_00316">
    <property type="entry name" value="MobA"/>
    <property type="match status" value="1"/>
</dbReference>
<dbReference type="PATRIC" id="fig|423471.3.peg.4824"/>
<dbReference type="Proteomes" id="UP000003477">
    <property type="component" value="Unassembled WGS sequence"/>
</dbReference>
<sequence>METTLPTRLSAIILAGGKSSRMGKDKALIEMQGVPLLQRTANLVQGYANPVYIITPWIERYQRIVSANCYLLRETCPSGETQGPLVGFAQALVHVKTEWVLLLACDLPNLKTVAMEEWLLQLDHVYDKKVACLPRHEKGWEPLCGFYRSSCLTSLDRFIEGGGRSFQQWLQFNCVQELFVSDRSVLFNCNTPLDLTHLRCREK</sequence>
<evidence type="ECO:0000256" key="2">
    <source>
        <dbReference type="ARBA" id="ARBA00022679"/>
    </source>
</evidence>
<evidence type="ECO:0000256" key="8">
    <source>
        <dbReference type="HAMAP-Rule" id="MF_00316"/>
    </source>
</evidence>
<evidence type="ECO:0000259" key="9">
    <source>
        <dbReference type="Pfam" id="PF12804"/>
    </source>
</evidence>
<keyword evidence="2 8" id="KW-0808">Transferase</keyword>
<dbReference type="InterPro" id="IPR029044">
    <property type="entry name" value="Nucleotide-diphossugar_trans"/>
</dbReference>
<keyword evidence="6 8" id="KW-0342">GTP-binding</keyword>
<dbReference type="InterPro" id="IPR013482">
    <property type="entry name" value="Molybde_CF_guanTrfase"/>
</dbReference>
<comment type="catalytic activity">
    <reaction evidence="8">
        <text>Mo-molybdopterin + GTP + H(+) = Mo-molybdopterin guanine dinucleotide + diphosphate</text>
        <dbReference type="Rhea" id="RHEA:34243"/>
        <dbReference type="ChEBI" id="CHEBI:15378"/>
        <dbReference type="ChEBI" id="CHEBI:33019"/>
        <dbReference type="ChEBI" id="CHEBI:37565"/>
        <dbReference type="ChEBI" id="CHEBI:71302"/>
        <dbReference type="ChEBI" id="CHEBI:71310"/>
        <dbReference type="EC" id="2.7.7.77"/>
    </reaction>
</comment>
<feature type="binding site" evidence="8">
    <location>
        <position position="106"/>
    </location>
    <ligand>
        <name>Mg(2+)</name>
        <dbReference type="ChEBI" id="CHEBI:18420"/>
    </ligand>
</feature>
<keyword evidence="7 8" id="KW-0501">Molybdenum cofactor biosynthesis</keyword>
<keyword evidence="1 8" id="KW-0963">Cytoplasm</keyword>
<feature type="domain" description="MobA-like NTP transferase" evidence="9">
    <location>
        <begin position="11"/>
        <end position="168"/>
    </location>
</feature>
<evidence type="ECO:0000256" key="7">
    <source>
        <dbReference type="ARBA" id="ARBA00023150"/>
    </source>
</evidence>
<accession>G5JCK5</accession>
<keyword evidence="5 8" id="KW-0460">Magnesium</keyword>
<name>G5JCK5_CROWT</name>
<dbReference type="CDD" id="cd02503">
    <property type="entry name" value="MobA"/>
    <property type="match status" value="1"/>
</dbReference>
<comment type="caution">
    <text evidence="10">The sequence shown here is derived from an EMBL/GenBank/DDBJ whole genome shotgun (WGS) entry which is preliminary data.</text>
</comment>
<evidence type="ECO:0000313" key="10">
    <source>
        <dbReference type="EMBL" id="EHJ10075.1"/>
    </source>
</evidence>
<comment type="function">
    <text evidence="8">Transfers a GMP moiety from GTP to Mo-molybdopterin (Mo-MPT) cofactor (Moco or molybdenum cofactor) to form Mo-molybdopterin guanine dinucleotide (Mo-MGD) cofactor.</text>
</comment>
<feature type="binding site" evidence="8">
    <location>
        <position position="26"/>
    </location>
    <ligand>
        <name>GTP</name>
        <dbReference type="ChEBI" id="CHEBI:37565"/>
    </ligand>
</feature>
<comment type="caution">
    <text evidence="8">Lacks conserved residue(s) required for the propagation of feature annotation.</text>
</comment>
<dbReference type="Gene3D" id="3.90.550.10">
    <property type="entry name" value="Spore Coat Polysaccharide Biosynthesis Protein SpsA, Chain A"/>
    <property type="match status" value="1"/>
</dbReference>
<evidence type="ECO:0000256" key="6">
    <source>
        <dbReference type="ARBA" id="ARBA00023134"/>
    </source>
</evidence>
<evidence type="ECO:0000256" key="3">
    <source>
        <dbReference type="ARBA" id="ARBA00022723"/>
    </source>
</evidence>
<dbReference type="GeneID" id="88768492"/>
<dbReference type="EMBL" id="AESD01000785">
    <property type="protein sequence ID" value="EHJ10075.1"/>
    <property type="molecule type" value="Genomic_DNA"/>
</dbReference>
<dbReference type="SUPFAM" id="SSF53448">
    <property type="entry name" value="Nucleotide-diphospho-sugar transferases"/>
    <property type="match status" value="1"/>
</dbReference>
<dbReference type="GO" id="GO:0061603">
    <property type="term" value="F:molybdenum cofactor guanylyltransferase activity"/>
    <property type="evidence" value="ECO:0007669"/>
    <property type="project" value="UniProtKB-EC"/>
</dbReference>